<dbReference type="PANTHER" id="PTHR24114:SF2">
    <property type="entry name" value="F-BOX DOMAIN-CONTAINING PROTEIN-RELATED"/>
    <property type="match status" value="1"/>
</dbReference>
<keyword evidence="1" id="KW-0040">ANK repeat</keyword>
<dbReference type="PROSITE" id="PS50088">
    <property type="entry name" value="ANK_REPEAT"/>
    <property type="match status" value="1"/>
</dbReference>
<sequence>LPYNSIGNKGAKALANTLANNESLHTLSLDGNNIGHEGATALANALAENKTLQTLSIGRLRHPAIEAAIEDALERNRALYGQSQTPLMQACKNGDISEAENLVVNGARIDTRDTLGQTALFYACEGTDKDNALIVAKLLFKHSAGLSSESLGIRKAIADASSIFRVKLDAFLFFVHSLPLAQLQTNALREMVVKLYEQGVQTLKKIRSLTSAQLEKLGIASLQDRRALLQAFVGPEQTSKLKIIAAELSNARAKRSEEKAELHPMLRDFFAEQLSRENPSAIVADFDSQQAAVSEKEQALTTLQEAVKADPEKILERNQVRRNLFTCIRETLAIFSETKLQELEDDANDVANTCRKLWRDILGEVEYIDDAAELVTFGQIQKATRTMMEAIKAWEARHDAIAARERTTAALNALEESTKRLGIQPTFFKTLTYPERSQELVLELQDVHQAFIVELNVLKKGDPMADAPLDEVRRALACMF</sequence>
<dbReference type="InterPro" id="IPR052394">
    <property type="entry name" value="LRR-containing"/>
</dbReference>
<evidence type="ECO:0000313" key="3">
    <source>
        <dbReference type="Proteomes" id="UP000241890"/>
    </source>
</evidence>
<dbReference type="Pfam" id="PF13516">
    <property type="entry name" value="LRR_6"/>
    <property type="match status" value="1"/>
</dbReference>
<dbReference type="SUPFAM" id="SSF48403">
    <property type="entry name" value="Ankyrin repeat"/>
    <property type="match status" value="1"/>
</dbReference>
<evidence type="ECO:0000256" key="1">
    <source>
        <dbReference type="PROSITE-ProRule" id="PRU00023"/>
    </source>
</evidence>
<feature type="repeat" description="ANK" evidence="1">
    <location>
        <begin position="82"/>
        <end position="114"/>
    </location>
</feature>
<dbReference type="AlphaFoldDB" id="A0A2R5H2W8"/>
<dbReference type="InParanoid" id="A0A2R5H2W8"/>
<dbReference type="InterPro" id="IPR001611">
    <property type="entry name" value="Leu-rich_rpt"/>
</dbReference>
<dbReference type="InterPro" id="IPR032675">
    <property type="entry name" value="LRR_dom_sf"/>
</dbReference>
<gene>
    <name evidence="2" type="ORF">FCC1311_114142</name>
</gene>
<comment type="caution">
    <text evidence="2">The sequence shown here is derived from an EMBL/GenBank/DDBJ whole genome shotgun (WGS) entry which is preliminary data.</text>
</comment>
<dbReference type="Proteomes" id="UP000241890">
    <property type="component" value="Unassembled WGS sequence"/>
</dbReference>
<reference evidence="2 3" key="1">
    <citation type="submission" date="2017-12" db="EMBL/GenBank/DDBJ databases">
        <title>Sequencing, de novo assembly and annotation of complete genome of a new Thraustochytrid species, strain FCC1311.</title>
        <authorList>
            <person name="Sedici K."/>
            <person name="Godart F."/>
            <person name="Aiese Cigliano R."/>
            <person name="Sanseverino W."/>
            <person name="Barakat M."/>
            <person name="Ortet P."/>
            <person name="Marechal E."/>
            <person name="Cagnac O."/>
            <person name="Amato A."/>
        </authorList>
    </citation>
    <scope>NUCLEOTIDE SEQUENCE [LARGE SCALE GENOMIC DNA]</scope>
</reference>
<feature type="non-terminal residue" evidence="2">
    <location>
        <position position="1"/>
    </location>
</feature>
<dbReference type="EMBL" id="BEYU01000405">
    <property type="protein sequence ID" value="GBG35191.1"/>
    <property type="molecule type" value="Genomic_DNA"/>
</dbReference>
<dbReference type="PROSITE" id="PS50297">
    <property type="entry name" value="ANK_REP_REGION"/>
    <property type="match status" value="1"/>
</dbReference>
<name>A0A2R5H2W8_9STRA</name>
<proteinExistence type="predicted"/>
<accession>A0A2R5H2W8</accession>
<protein>
    <submittedName>
        <fullName evidence="2">Ankyrin repeat domain-containing protein 1</fullName>
    </submittedName>
</protein>
<dbReference type="InterPro" id="IPR036770">
    <property type="entry name" value="Ankyrin_rpt-contain_sf"/>
</dbReference>
<dbReference type="SUPFAM" id="SSF52047">
    <property type="entry name" value="RNI-like"/>
    <property type="match status" value="1"/>
</dbReference>
<dbReference type="Pfam" id="PF12796">
    <property type="entry name" value="Ank_2"/>
    <property type="match status" value="1"/>
</dbReference>
<dbReference type="Gene3D" id="1.25.40.20">
    <property type="entry name" value="Ankyrin repeat-containing domain"/>
    <property type="match status" value="1"/>
</dbReference>
<organism evidence="2 3">
    <name type="scientific">Hondaea fermentalgiana</name>
    <dbReference type="NCBI Taxonomy" id="2315210"/>
    <lineage>
        <taxon>Eukaryota</taxon>
        <taxon>Sar</taxon>
        <taxon>Stramenopiles</taxon>
        <taxon>Bigyra</taxon>
        <taxon>Labyrinthulomycetes</taxon>
        <taxon>Thraustochytrida</taxon>
        <taxon>Thraustochytriidae</taxon>
        <taxon>Hondaea</taxon>
    </lineage>
</organism>
<dbReference type="SMART" id="SM00248">
    <property type="entry name" value="ANK"/>
    <property type="match status" value="2"/>
</dbReference>
<feature type="non-terminal residue" evidence="2">
    <location>
        <position position="480"/>
    </location>
</feature>
<dbReference type="Gene3D" id="3.80.10.10">
    <property type="entry name" value="Ribonuclease Inhibitor"/>
    <property type="match status" value="1"/>
</dbReference>
<dbReference type="InterPro" id="IPR002110">
    <property type="entry name" value="Ankyrin_rpt"/>
</dbReference>
<evidence type="ECO:0000313" key="2">
    <source>
        <dbReference type="EMBL" id="GBG35191.1"/>
    </source>
</evidence>
<keyword evidence="3" id="KW-1185">Reference proteome</keyword>
<dbReference type="SMART" id="SM00368">
    <property type="entry name" value="LRR_RI"/>
    <property type="match status" value="2"/>
</dbReference>
<dbReference type="OrthoDB" id="120976at2759"/>
<dbReference type="PANTHER" id="PTHR24114">
    <property type="entry name" value="LEUCINE RICH REPEAT FAMILY PROTEIN"/>
    <property type="match status" value="1"/>
</dbReference>